<sequence length="93" mass="10070">MVTLGSWHTGALRVMRWSALVGRRIETVTLDYRPWSDAGDWWCPAITITSENTGVVLGLGEVGSDGDLAPSADNVVALRYPSDASFPILRSHA</sequence>
<evidence type="ECO:0000313" key="1">
    <source>
        <dbReference type="EMBL" id="RHA38412.1"/>
    </source>
</evidence>
<gene>
    <name evidence="1" type="ORF">D1825_14155</name>
</gene>
<dbReference type="AlphaFoldDB" id="A0A413RJ04"/>
<name>A0A413RJ04_9CELL</name>
<evidence type="ECO:0000313" key="2">
    <source>
        <dbReference type="Proteomes" id="UP000283374"/>
    </source>
</evidence>
<organism evidence="1 2">
    <name type="scientific">Cellulomonas rhizosphaerae</name>
    <dbReference type="NCBI Taxonomy" id="2293719"/>
    <lineage>
        <taxon>Bacteria</taxon>
        <taxon>Bacillati</taxon>
        <taxon>Actinomycetota</taxon>
        <taxon>Actinomycetes</taxon>
        <taxon>Micrococcales</taxon>
        <taxon>Cellulomonadaceae</taxon>
        <taxon>Cellulomonas</taxon>
    </lineage>
</organism>
<proteinExistence type="predicted"/>
<accession>A0A413RJ04</accession>
<dbReference type="EMBL" id="QWKP01000214">
    <property type="protein sequence ID" value="RHA38412.1"/>
    <property type="molecule type" value="Genomic_DNA"/>
</dbReference>
<reference evidence="1 2" key="1">
    <citation type="submission" date="2018-08" db="EMBL/GenBank/DDBJ databases">
        <title>Cellulomonas rhizosphaerae sp. nov., a novel actinomycete isolated from soil.</title>
        <authorList>
            <person name="Tian Y."/>
        </authorList>
    </citation>
    <scope>NUCLEOTIDE SEQUENCE [LARGE SCALE GENOMIC DNA]</scope>
    <source>
        <strain evidence="1 2">NEAU-TCZ24</strain>
    </source>
</reference>
<protein>
    <submittedName>
        <fullName evidence="1">Uncharacterized protein</fullName>
    </submittedName>
</protein>
<dbReference type="Proteomes" id="UP000283374">
    <property type="component" value="Unassembled WGS sequence"/>
</dbReference>
<keyword evidence="2" id="KW-1185">Reference proteome</keyword>
<comment type="caution">
    <text evidence="1">The sequence shown here is derived from an EMBL/GenBank/DDBJ whole genome shotgun (WGS) entry which is preliminary data.</text>
</comment>